<dbReference type="InterPro" id="IPR002937">
    <property type="entry name" value="Amino_oxidase"/>
</dbReference>
<name>A0AAW1D2Z1_9HEMI</name>
<dbReference type="Gene3D" id="3.50.50.60">
    <property type="entry name" value="FAD/NAD(P)-binding domain"/>
    <property type="match status" value="1"/>
</dbReference>
<proteinExistence type="predicted"/>
<evidence type="ECO:0000313" key="2">
    <source>
        <dbReference type="EMBL" id="KAK9505384.1"/>
    </source>
</evidence>
<dbReference type="Gene3D" id="3.90.660.10">
    <property type="match status" value="1"/>
</dbReference>
<dbReference type="Proteomes" id="UP001461498">
    <property type="component" value="Unassembled WGS sequence"/>
</dbReference>
<evidence type="ECO:0000259" key="1">
    <source>
        <dbReference type="Pfam" id="PF01593"/>
    </source>
</evidence>
<sequence>MAWNHLLEILREVECIKKQTPTTQADLVENYIGIRIHQLLKKLPQHMAMTCARLLLGLTSYLNPSFRKVASDSFGAYAVAANMRVPLGYLGALAPIITEISPERILYKKQVLNIRWGTVTSDQHPRAVIKCKDGSVYNADYVVITIPLGVLKANVDNMFCPPISPNKVTAIKTLSVGHKAKIFMEFDQPMWVWRDKKIQYKWHEGDLSSRPDFTKSLISMEELNGSEHIIIATLKGDSVEDMEKLTDDEVSQIMTCFLMECLGDNSIPKPISIVKTNWTTNPNFRGSFSYVPSGASESEISPLRIPLPKGCNEIPSVLYFAGEHTCRPDLMGTVRGAMISGIREAEQVIAAINQSAFEQHPCELLASC</sequence>
<dbReference type="GO" id="GO:0046592">
    <property type="term" value="F:polyamine oxidase activity"/>
    <property type="evidence" value="ECO:0007669"/>
    <property type="project" value="TreeGrafter"/>
</dbReference>
<dbReference type="EMBL" id="JAPXFL010000006">
    <property type="protein sequence ID" value="KAK9505384.1"/>
    <property type="molecule type" value="Genomic_DNA"/>
</dbReference>
<dbReference type="SUPFAM" id="SSF54373">
    <property type="entry name" value="FAD-linked reductases, C-terminal domain"/>
    <property type="match status" value="1"/>
</dbReference>
<dbReference type="InterPro" id="IPR050281">
    <property type="entry name" value="Flavin_monoamine_oxidase"/>
</dbReference>
<comment type="caution">
    <text evidence="2">The sequence shown here is derived from an EMBL/GenBank/DDBJ whole genome shotgun (WGS) entry which is preliminary data.</text>
</comment>
<organism evidence="2 3">
    <name type="scientific">Rhynocoris fuscipes</name>
    <dbReference type="NCBI Taxonomy" id="488301"/>
    <lineage>
        <taxon>Eukaryota</taxon>
        <taxon>Metazoa</taxon>
        <taxon>Ecdysozoa</taxon>
        <taxon>Arthropoda</taxon>
        <taxon>Hexapoda</taxon>
        <taxon>Insecta</taxon>
        <taxon>Pterygota</taxon>
        <taxon>Neoptera</taxon>
        <taxon>Paraneoptera</taxon>
        <taxon>Hemiptera</taxon>
        <taxon>Heteroptera</taxon>
        <taxon>Panheteroptera</taxon>
        <taxon>Cimicomorpha</taxon>
        <taxon>Reduviidae</taxon>
        <taxon>Harpactorinae</taxon>
        <taxon>Harpactorini</taxon>
        <taxon>Rhynocoris</taxon>
    </lineage>
</organism>
<gene>
    <name evidence="2" type="ORF">O3M35_009456</name>
</gene>
<feature type="domain" description="Amine oxidase" evidence="1">
    <location>
        <begin position="95"/>
        <end position="349"/>
    </location>
</feature>
<keyword evidence="3" id="KW-1185">Reference proteome</keyword>
<dbReference type="PANTHER" id="PTHR10742:SF416">
    <property type="entry name" value="SPERMINE OXIDASE"/>
    <property type="match status" value="1"/>
</dbReference>
<reference evidence="2 3" key="1">
    <citation type="submission" date="2022-12" db="EMBL/GenBank/DDBJ databases">
        <title>Chromosome-level genome assembly of true bugs.</title>
        <authorList>
            <person name="Ma L."/>
            <person name="Li H."/>
        </authorList>
    </citation>
    <scope>NUCLEOTIDE SEQUENCE [LARGE SCALE GENOMIC DNA]</scope>
    <source>
        <strain evidence="2">Lab_2022b</strain>
    </source>
</reference>
<protein>
    <recommendedName>
        <fullName evidence="1">Amine oxidase domain-containing protein</fullName>
    </recommendedName>
</protein>
<dbReference type="InterPro" id="IPR036188">
    <property type="entry name" value="FAD/NAD-bd_sf"/>
</dbReference>
<dbReference type="SUPFAM" id="SSF51905">
    <property type="entry name" value="FAD/NAD(P)-binding domain"/>
    <property type="match status" value="1"/>
</dbReference>
<accession>A0AAW1D2Z1</accession>
<evidence type="ECO:0000313" key="3">
    <source>
        <dbReference type="Proteomes" id="UP001461498"/>
    </source>
</evidence>
<dbReference type="PANTHER" id="PTHR10742">
    <property type="entry name" value="FLAVIN MONOAMINE OXIDASE"/>
    <property type="match status" value="1"/>
</dbReference>
<dbReference type="AlphaFoldDB" id="A0AAW1D2Z1"/>
<dbReference type="Pfam" id="PF01593">
    <property type="entry name" value="Amino_oxidase"/>
    <property type="match status" value="1"/>
</dbReference>